<organism evidence="2 3">
    <name type="scientific">Lophiostoma macrostomum CBS 122681</name>
    <dbReference type="NCBI Taxonomy" id="1314788"/>
    <lineage>
        <taxon>Eukaryota</taxon>
        <taxon>Fungi</taxon>
        <taxon>Dikarya</taxon>
        <taxon>Ascomycota</taxon>
        <taxon>Pezizomycotina</taxon>
        <taxon>Dothideomycetes</taxon>
        <taxon>Pleosporomycetidae</taxon>
        <taxon>Pleosporales</taxon>
        <taxon>Lophiostomataceae</taxon>
        <taxon>Lophiostoma</taxon>
    </lineage>
</organism>
<dbReference type="OrthoDB" id="4140442at2759"/>
<evidence type="ECO:0000313" key="3">
    <source>
        <dbReference type="Proteomes" id="UP000799324"/>
    </source>
</evidence>
<dbReference type="Proteomes" id="UP000799324">
    <property type="component" value="Unassembled WGS sequence"/>
</dbReference>
<keyword evidence="1" id="KW-0812">Transmembrane</keyword>
<proteinExistence type="predicted"/>
<dbReference type="AlphaFoldDB" id="A0A6A6TF05"/>
<keyword evidence="1" id="KW-1133">Transmembrane helix</keyword>
<sequence>MATLPHGLSRIVCQNSLRLPSAVRVALFSTRPSMIHSRLQTRHLYSTTVRYLAKPTARLQYIARPSRGGVTSDPVLRAVRTTQRPVLLYKAPGRQLYMVGVYAFAFSLCAAGLYTWKWRYELPSDLNLPFFVGPTYVLVGAIFMAIGTYIFSAPVSRCTAIEAIPAIGHAVRLRITARTVPFAKDKVIIADLGASSIDQKTMPVTTELREATRARNADITEGLEGVFIVRRGWEIAARFIEQKWTSFFLRFKFAVLRFGIVKLKVNGDTWKIDCEGYLLENGQAIDRLIQED</sequence>
<feature type="transmembrane region" description="Helical" evidence="1">
    <location>
        <begin position="96"/>
        <end position="116"/>
    </location>
</feature>
<name>A0A6A6TF05_9PLEO</name>
<dbReference type="EMBL" id="MU004314">
    <property type="protein sequence ID" value="KAF2658565.1"/>
    <property type="molecule type" value="Genomic_DNA"/>
</dbReference>
<gene>
    <name evidence="2" type="ORF">K491DRAFT_690083</name>
</gene>
<keyword evidence="1" id="KW-0472">Membrane</keyword>
<evidence type="ECO:0000256" key="1">
    <source>
        <dbReference type="SAM" id="Phobius"/>
    </source>
</evidence>
<keyword evidence="3" id="KW-1185">Reference proteome</keyword>
<reference evidence="2" key="1">
    <citation type="journal article" date="2020" name="Stud. Mycol.">
        <title>101 Dothideomycetes genomes: a test case for predicting lifestyles and emergence of pathogens.</title>
        <authorList>
            <person name="Haridas S."/>
            <person name="Albert R."/>
            <person name="Binder M."/>
            <person name="Bloem J."/>
            <person name="Labutti K."/>
            <person name="Salamov A."/>
            <person name="Andreopoulos B."/>
            <person name="Baker S."/>
            <person name="Barry K."/>
            <person name="Bills G."/>
            <person name="Bluhm B."/>
            <person name="Cannon C."/>
            <person name="Castanera R."/>
            <person name="Culley D."/>
            <person name="Daum C."/>
            <person name="Ezra D."/>
            <person name="Gonzalez J."/>
            <person name="Henrissat B."/>
            <person name="Kuo A."/>
            <person name="Liang C."/>
            <person name="Lipzen A."/>
            <person name="Lutzoni F."/>
            <person name="Magnuson J."/>
            <person name="Mondo S."/>
            <person name="Nolan M."/>
            <person name="Ohm R."/>
            <person name="Pangilinan J."/>
            <person name="Park H.-J."/>
            <person name="Ramirez L."/>
            <person name="Alfaro M."/>
            <person name="Sun H."/>
            <person name="Tritt A."/>
            <person name="Yoshinaga Y."/>
            <person name="Zwiers L.-H."/>
            <person name="Turgeon B."/>
            <person name="Goodwin S."/>
            <person name="Spatafora J."/>
            <person name="Crous P."/>
            <person name="Grigoriev I."/>
        </authorList>
    </citation>
    <scope>NUCLEOTIDE SEQUENCE</scope>
    <source>
        <strain evidence="2">CBS 122681</strain>
    </source>
</reference>
<accession>A0A6A6TF05</accession>
<feature type="transmembrane region" description="Helical" evidence="1">
    <location>
        <begin position="128"/>
        <end position="151"/>
    </location>
</feature>
<evidence type="ECO:0000313" key="2">
    <source>
        <dbReference type="EMBL" id="KAF2658565.1"/>
    </source>
</evidence>
<protein>
    <submittedName>
        <fullName evidence="2">Uncharacterized protein</fullName>
    </submittedName>
</protein>